<protein>
    <submittedName>
        <fullName evidence="3">Uncharacterized protein</fullName>
    </submittedName>
</protein>
<feature type="region of interest" description="Disordered" evidence="1">
    <location>
        <begin position="34"/>
        <end position="121"/>
    </location>
</feature>
<feature type="chain" id="PRO_5025659429" evidence="2">
    <location>
        <begin position="25"/>
        <end position="121"/>
    </location>
</feature>
<gene>
    <name evidence="3" type="ORF">CJ030_MR3G026651</name>
</gene>
<accession>A0A6A1W0Q5</accession>
<keyword evidence="4" id="KW-1185">Reference proteome</keyword>
<evidence type="ECO:0000256" key="1">
    <source>
        <dbReference type="SAM" id="MobiDB-lite"/>
    </source>
</evidence>
<evidence type="ECO:0000313" key="4">
    <source>
        <dbReference type="Proteomes" id="UP000516437"/>
    </source>
</evidence>
<proteinExistence type="predicted"/>
<name>A0A6A1W0Q5_9ROSI</name>
<reference evidence="3 4" key="1">
    <citation type="journal article" date="2019" name="Plant Biotechnol. J.">
        <title>The red bayberry genome and genetic basis of sex determination.</title>
        <authorList>
            <person name="Jia H.M."/>
            <person name="Jia H.J."/>
            <person name="Cai Q.L."/>
            <person name="Wang Y."/>
            <person name="Zhao H.B."/>
            <person name="Yang W.F."/>
            <person name="Wang G.Y."/>
            <person name="Li Y.H."/>
            <person name="Zhan D.L."/>
            <person name="Shen Y.T."/>
            <person name="Niu Q.F."/>
            <person name="Chang L."/>
            <person name="Qiu J."/>
            <person name="Zhao L."/>
            <person name="Xie H.B."/>
            <person name="Fu W.Y."/>
            <person name="Jin J."/>
            <person name="Li X.W."/>
            <person name="Jiao Y."/>
            <person name="Zhou C.C."/>
            <person name="Tu T."/>
            <person name="Chai C.Y."/>
            <person name="Gao J.L."/>
            <person name="Fan L.J."/>
            <person name="van de Weg E."/>
            <person name="Wang J.Y."/>
            <person name="Gao Z.S."/>
        </authorList>
    </citation>
    <scope>NUCLEOTIDE SEQUENCE [LARGE SCALE GENOMIC DNA]</scope>
    <source>
        <tissue evidence="3">Leaves</tissue>
    </source>
</reference>
<feature type="compositionally biased region" description="Polar residues" evidence="1">
    <location>
        <begin position="86"/>
        <end position="95"/>
    </location>
</feature>
<feature type="compositionally biased region" description="Basic and acidic residues" evidence="1">
    <location>
        <begin position="35"/>
        <end position="57"/>
    </location>
</feature>
<feature type="signal peptide" evidence="2">
    <location>
        <begin position="1"/>
        <end position="24"/>
    </location>
</feature>
<feature type="compositionally biased region" description="Polar residues" evidence="1">
    <location>
        <begin position="109"/>
        <end position="121"/>
    </location>
</feature>
<organism evidence="3 4">
    <name type="scientific">Morella rubra</name>
    <name type="common">Chinese bayberry</name>
    <dbReference type="NCBI Taxonomy" id="262757"/>
    <lineage>
        <taxon>Eukaryota</taxon>
        <taxon>Viridiplantae</taxon>
        <taxon>Streptophyta</taxon>
        <taxon>Embryophyta</taxon>
        <taxon>Tracheophyta</taxon>
        <taxon>Spermatophyta</taxon>
        <taxon>Magnoliopsida</taxon>
        <taxon>eudicotyledons</taxon>
        <taxon>Gunneridae</taxon>
        <taxon>Pentapetalae</taxon>
        <taxon>rosids</taxon>
        <taxon>fabids</taxon>
        <taxon>Fagales</taxon>
        <taxon>Myricaceae</taxon>
        <taxon>Morella</taxon>
    </lineage>
</organism>
<keyword evidence="2" id="KW-0732">Signal</keyword>
<evidence type="ECO:0000256" key="2">
    <source>
        <dbReference type="SAM" id="SignalP"/>
    </source>
</evidence>
<dbReference type="EMBL" id="RXIC02000021">
    <property type="protein sequence ID" value="KAB1218771.1"/>
    <property type="molecule type" value="Genomic_DNA"/>
</dbReference>
<evidence type="ECO:0000313" key="3">
    <source>
        <dbReference type="EMBL" id="KAB1218771.1"/>
    </source>
</evidence>
<dbReference type="AlphaFoldDB" id="A0A6A1W0Q5"/>
<sequence length="121" mass="13083">MAKTLVSHACLLAILFVFTLLAYAAELPPHYPVTPEHHHQGGKQTVHEDGARLEAEAPSHYPVAPDDHQGGNQQTVHEDGALFEEANSQNASSTGYALRPEGMPEDMPSHTSACTANTRKM</sequence>
<dbReference type="Proteomes" id="UP000516437">
    <property type="component" value="Chromosome 3"/>
</dbReference>
<comment type="caution">
    <text evidence="3">The sequence shown here is derived from an EMBL/GenBank/DDBJ whole genome shotgun (WGS) entry which is preliminary data.</text>
</comment>